<dbReference type="EMBL" id="JXTB01000406">
    <property type="protein sequence ID" value="PON41809.1"/>
    <property type="molecule type" value="Genomic_DNA"/>
</dbReference>
<comment type="caution">
    <text evidence="1">The sequence shown here is derived from an EMBL/GenBank/DDBJ whole genome shotgun (WGS) entry which is preliminary data.</text>
</comment>
<dbReference type="OrthoDB" id="10581871at2759"/>
<proteinExistence type="predicted"/>
<protein>
    <submittedName>
        <fullName evidence="1">Uncharacterized protein</fullName>
    </submittedName>
</protein>
<gene>
    <name evidence="1" type="ORF">PanWU01x14_286550</name>
</gene>
<evidence type="ECO:0000313" key="1">
    <source>
        <dbReference type="EMBL" id="PON41809.1"/>
    </source>
</evidence>
<evidence type="ECO:0000313" key="2">
    <source>
        <dbReference type="Proteomes" id="UP000237105"/>
    </source>
</evidence>
<organism evidence="1 2">
    <name type="scientific">Parasponia andersonii</name>
    <name type="common">Sponia andersonii</name>
    <dbReference type="NCBI Taxonomy" id="3476"/>
    <lineage>
        <taxon>Eukaryota</taxon>
        <taxon>Viridiplantae</taxon>
        <taxon>Streptophyta</taxon>
        <taxon>Embryophyta</taxon>
        <taxon>Tracheophyta</taxon>
        <taxon>Spermatophyta</taxon>
        <taxon>Magnoliopsida</taxon>
        <taxon>eudicotyledons</taxon>
        <taxon>Gunneridae</taxon>
        <taxon>Pentapetalae</taxon>
        <taxon>rosids</taxon>
        <taxon>fabids</taxon>
        <taxon>Rosales</taxon>
        <taxon>Cannabaceae</taxon>
        <taxon>Parasponia</taxon>
    </lineage>
</organism>
<reference evidence="2" key="1">
    <citation type="submission" date="2016-06" db="EMBL/GenBank/DDBJ databases">
        <title>Parallel loss of symbiosis genes in relatives of nitrogen-fixing non-legume Parasponia.</title>
        <authorList>
            <person name="Van Velzen R."/>
            <person name="Holmer R."/>
            <person name="Bu F."/>
            <person name="Rutten L."/>
            <person name="Van Zeijl A."/>
            <person name="Liu W."/>
            <person name="Santuari L."/>
            <person name="Cao Q."/>
            <person name="Sharma T."/>
            <person name="Shen D."/>
            <person name="Roswanjaya Y."/>
            <person name="Wardhani T."/>
            <person name="Kalhor M.S."/>
            <person name="Jansen J."/>
            <person name="Van den Hoogen J."/>
            <person name="Gungor B."/>
            <person name="Hartog M."/>
            <person name="Hontelez J."/>
            <person name="Verver J."/>
            <person name="Yang W.-C."/>
            <person name="Schijlen E."/>
            <person name="Repin R."/>
            <person name="Schilthuizen M."/>
            <person name="Schranz E."/>
            <person name="Heidstra R."/>
            <person name="Miyata K."/>
            <person name="Fedorova E."/>
            <person name="Kohlen W."/>
            <person name="Bisseling T."/>
            <person name="Smit S."/>
            <person name="Geurts R."/>
        </authorList>
    </citation>
    <scope>NUCLEOTIDE SEQUENCE [LARGE SCALE GENOMIC DNA]</scope>
    <source>
        <strain evidence="2">cv. WU1-14</strain>
    </source>
</reference>
<sequence length="128" mass="14537">MIFNGPCGMRIVASFFVSGFIDPNVNAGYNIKPKLYKHWLDVYKTSRGNDFDSSKQRLFFTLCDIHGDRGIGSGRLFHSSSYGLHFVSHSQSRSRYIIEEHIKHDGQRCLCRVLSKVLLLACGEPQPL</sequence>
<dbReference type="AlphaFoldDB" id="A0A2P5AZ56"/>
<dbReference type="STRING" id="3476.A0A2P5AZ56"/>
<name>A0A2P5AZ56_PARAD</name>
<keyword evidence="2" id="KW-1185">Reference proteome</keyword>
<dbReference type="Proteomes" id="UP000237105">
    <property type="component" value="Unassembled WGS sequence"/>
</dbReference>
<accession>A0A2P5AZ56</accession>